<proteinExistence type="predicted"/>
<evidence type="ECO:0000313" key="1">
    <source>
        <dbReference type="EMBL" id="SVC61292.1"/>
    </source>
</evidence>
<protein>
    <submittedName>
        <fullName evidence="1">Uncharacterized protein</fullName>
    </submittedName>
</protein>
<organism evidence="1">
    <name type="scientific">marine metagenome</name>
    <dbReference type="NCBI Taxonomy" id="408172"/>
    <lineage>
        <taxon>unclassified sequences</taxon>
        <taxon>metagenomes</taxon>
        <taxon>ecological metagenomes</taxon>
    </lineage>
</organism>
<reference evidence="1" key="1">
    <citation type="submission" date="2018-05" db="EMBL/GenBank/DDBJ databases">
        <authorList>
            <person name="Lanie J.A."/>
            <person name="Ng W.-L."/>
            <person name="Kazmierczak K.M."/>
            <person name="Andrzejewski T.M."/>
            <person name="Davidsen T.M."/>
            <person name="Wayne K.J."/>
            <person name="Tettelin H."/>
            <person name="Glass J.I."/>
            <person name="Rusch D."/>
            <person name="Podicherti R."/>
            <person name="Tsui H.-C.T."/>
            <person name="Winkler M.E."/>
        </authorList>
    </citation>
    <scope>NUCLEOTIDE SEQUENCE</scope>
</reference>
<dbReference type="AlphaFoldDB" id="A0A382NNJ3"/>
<dbReference type="EMBL" id="UINC01100888">
    <property type="protein sequence ID" value="SVC61292.1"/>
    <property type="molecule type" value="Genomic_DNA"/>
</dbReference>
<gene>
    <name evidence="1" type="ORF">METZ01_LOCUS314146</name>
</gene>
<name>A0A382NNJ3_9ZZZZ</name>
<accession>A0A382NNJ3</accession>
<sequence length="124" mass="13457">MESANEAAVRRIGTDVEILGIASDSSEPEIEAWVKNVGIYSIGPVAAVDVFLITPGEGYFALKYDSTGGPGSWRESPLGSSWDRSEVLNLQMVIPQGFPVSESYHILRLATPNGVIGEEAFERW</sequence>